<accession>A0A9W6ZLK7</accession>
<evidence type="ECO:0000313" key="3">
    <source>
        <dbReference type="Proteomes" id="UP001165122"/>
    </source>
</evidence>
<feature type="signal peptide" evidence="1">
    <location>
        <begin position="1"/>
        <end position="17"/>
    </location>
</feature>
<gene>
    <name evidence="2" type="ORF">TrLO_g14358</name>
</gene>
<comment type="caution">
    <text evidence="2">The sequence shown here is derived from an EMBL/GenBank/DDBJ whole genome shotgun (WGS) entry which is preliminary data.</text>
</comment>
<dbReference type="AlphaFoldDB" id="A0A9W6ZLK7"/>
<keyword evidence="3" id="KW-1185">Reference proteome</keyword>
<name>A0A9W6ZLK7_9STRA</name>
<proteinExistence type="predicted"/>
<evidence type="ECO:0000256" key="1">
    <source>
        <dbReference type="SAM" id="SignalP"/>
    </source>
</evidence>
<feature type="chain" id="PRO_5040934825" evidence="1">
    <location>
        <begin position="18"/>
        <end position="135"/>
    </location>
</feature>
<dbReference type="OrthoDB" id="424986at2759"/>
<reference evidence="3" key="1">
    <citation type="journal article" date="2023" name="Commun. Biol.">
        <title>Genome analysis of Parmales, the sister group of diatoms, reveals the evolutionary specialization of diatoms from phago-mixotrophs to photoautotrophs.</title>
        <authorList>
            <person name="Ban H."/>
            <person name="Sato S."/>
            <person name="Yoshikawa S."/>
            <person name="Yamada K."/>
            <person name="Nakamura Y."/>
            <person name="Ichinomiya M."/>
            <person name="Sato N."/>
            <person name="Blanc-Mathieu R."/>
            <person name="Endo H."/>
            <person name="Kuwata A."/>
            <person name="Ogata H."/>
        </authorList>
    </citation>
    <scope>NUCLEOTIDE SEQUENCE [LARGE SCALE GENOMIC DNA]</scope>
    <source>
        <strain evidence="3">NIES 3700</strain>
    </source>
</reference>
<organism evidence="2 3">
    <name type="scientific">Triparma laevis f. longispina</name>
    <dbReference type="NCBI Taxonomy" id="1714387"/>
    <lineage>
        <taxon>Eukaryota</taxon>
        <taxon>Sar</taxon>
        <taxon>Stramenopiles</taxon>
        <taxon>Ochrophyta</taxon>
        <taxon>Bolidophyceae</taxon>
        <taxon>Parmales</taxon>
        <taxon>Triparmaceae</taxon>
        <taxon>Triparma</taxon>
    </lineage>
</organism>
<protein>
    <submittedName>
        <fullName evidence="2">Uncharacterized protein</fullName>
    </submittedName>
</protein>
<dbReference type="Proteomes" id="UP001165122">
    <property type="component" value="Unassembled WGS sequence"/>
</dbReference>
<sequence>MLRALILLLTFLTISTAYNVPLTRSTFLKRAAGVATVVIGTPSWSFAEEGELAGVYSDPNHPKGYREITTTTSTLKISGSDTSKTSPTWELTGALGDGNNIIIDFSPKNGPKNLPGKFVGDGIIFPDGNKWPKLS</sequence>
<dbReference type="EMBL" id="BRXW01000455">
    <property type="protein sequence ID" value="GMH56637.1"/>
    <property type="molecule type" value="Genomic_DNA"/>
</dbReference>
<evidence type="ECO:0000313" key="2">
    <source>
        <dbReference type="EMBL" id="GMH56637.1"/>
    </source>
</evidence>
<keyword evidence="1" id="KW-0732">Signal</keyword>